<geneLocation type="plasmid" evidence="1 2">
    <name>unnamed1</name>
</geneLocation>
<dbReference type="RefSeq" id="WP_274338634.1">
    <property type="nucleotide sequence ID" value="NZ_CP118109.1"/>
</dbReference>
<evidence type="ECO:0000313" key="1">
    <source>
        <dbReference type="EMBL" id="WDI05012.1"/>
    </source>
</evidence>
<evidence type="ECO:0000313" key="2">
    <source>
        <dbReference type="Proteomes" id="UP001221519"/>
    </source>
</evidence>
<keyword evidence="2" id="KW-1185">Reference proteome</keyword>
<accession>A0ABY7XGU8</accession>
<protein>
    <submittedName>
        <fullName evidence="1">Uncharacterized protein</fullName>
    </submittedName>
</protein>
<reference evidence="1 2" key="1">
    <citation type="submission" date="2023-02" db="EMBL/GenBank/DDBJ databases">
        <title>Pathogen: clinical or host-associated sample.</title>
        <authorList>
            <person name="Hergert J."/>
            <person name="Casey R."/>
            <person name="Wagner J."/>
            <person name="Young E.L."/>
            <person name="Oakeson K.F."/>
        </authorList>
    </citation>
    <scope>NUCLEOTIDE SEQUENCE [LARGE SCALE GENOMIC DNA]</scope>
    <source>
        <strain evidence="1 2">2022CK-00829</strain>
        <plasmid evidence="1 2">unnamed1</plasmid>
    </source>
</reference>
<dbReference type="Proteomes" id="UP001221519">
    <property type="component" value="Plasmid unnamed1"/>
</dbReference>
<organism evidence="1 2">
    <name type="scientific">Paenibacillus urinalis</name>
    <dbReference type="NCBI Taxonomy" id="521520"/>
    <lineage>
        <taxon>Bacteria</taxon>
        <taxon>Bacillati</taxon>
        <taxon>Bacillota</taxon>
        <taxon>Bacilli</taxon>
        <taxon>Bacillales</taxon>
        <taxon>Paenibacillaceae</taxon>
        <taxon>Paenibacillus</taxon>
    </lineage>
</organism>
<proteinExistence type="predicted"/>
<name>A0ABY7XGU8_9BACL</name>
<keyword evidence="1" id="KW-0614">Plasmid</keyword>
<sequence>MSAVKIPEGAIRCSVYEAFRAMREEGKTIVAVLQDEDNINYAAHCFYPWEIDNERGYRCSFSELSEYIEKGKWHVLQEKSAAPDERIYDQDYINVYLVGGIVDGVSKFDTEKEAMEDIRERYSQDPFDPDEDDATVWKREPDGSYEVIHNEDAVEIA</sequence>
<dbReference type="EMBL" id="CP118109">
    <property type="protein sequence ID" value="WDI05012.1"/>
    <property type="molecule type" value="Genomic_DNA"/>
</dbReference>
<gene>
    <name evidence="1" type="ORF">PUW25_25930</name>
</gene>